<dbReference type="PROSITE" id="PS50977">
    <property type="entry name" value="HTH_TETR_2"/>
    <property type="match status" value="1"/>
</dbReference>
<dbReference type="Gene3D" id="1.10.357.10">
    <property type="entry name" value="Tetracycline Repressor, domain 2"/>
    <property type="match status" value="1"/>
</dbReference>
<keyword evidence="3" id="KW-0804">Transcription</keyword>
<dbReference type="OrthoDB" id="9811084at2"/>
<dbReference type="PRINTS" id="PR00455">
    <property type="entry name" value="HTHTETR"/>
</dbReference>
<evidence type="ECO:0000256" key="2">
    <source>
        <dbReference type="ARBA" id="ARBA00023125"/>
    </source>
</evidence>
<name>A0A509EF37_9HYPH</name>
<feature type="domain" description="HTH tetR-type" evidence="6">
    <location>
        <begin position="25"/>
        <end position="85"/>
    </location>
</feature>
<dbReference type="AlphaFoldDB" id="A0A509EF37"/>
<evidence type="ECO:0000313" key="7">
    <source>
        <dbReference type="EMBL" id="VUD72758.1"/>
    </source>
</evidence>
<sequence length="214" mass="23364">MASESALSPAPRRRGRPPRAAPAYGTSREALIRAGVAALSEKGYSATGLEEILRSAGVPKGSFYHYFPGKDAFGAVLIDSYARYFARKLDRWLRDAGTAPLQRLRNFVADARAGMARFGFRRGCVVGNLGQEMSALPEAFREQLHGVLLDWQARTERCLREAQAAGEIAAEADCAALAAFFWIGWEGAVLRAKLERSPAPLDLFANQFLACLAR</sequence>
<protein>
    <submittedName>
        <fullName evidence="7">Transcriptional regulator AcuR</fullName>
    </submittedName>
</protein>
<gene>
    <name evidence="7" type="primary">acuR_1</name>
    <name evidence="7" type="ORF">MET9862_03358</name>
</gene>
<dbReference type="EMBL" id="CABFPH010000049">
    <property type="protein sequence ID" value="VUD72758.1"/>
    <property type="molecule type" value="Genomic_DNA"/>
</dbReference>
<dbReference type="SUPFAM" id="SSF48498">
    <property type="entry name" value="Tetracyclin repressor-like, C-terminal domain"/>
    <property type="match status" value="1"/>
</dbReference>
<evidence type="ECO:0000259" key="6">
    <source>
        <dbReference type="PROSITE" id="PS50977"/>
    </source>
</evidence>
<evidence type="ECO:0000256" key="3">
    <source>
        <dbReference type="ARBA" id="ARBA00023163"/>
    </source>
</evidence>
<dbReference type="InterPro" id="IPR036271">
    <property type="entry name" value="Tet_transcr_reg_TetR-rel_C_sf"/>
</dbReference>
<evidence type="ECO:0000313" key="8">
    <source>
        <dbReference type="Proteomes" id="UP000410984"/>
    </source>
</evidence>
<feature type="region of interest" description="Disordered" evidence="5">
    <location>
        <begin position="1"/>
        <end position="24"/>
    </location>
</feature>
<dbReference type="PANTHER" id="PTHR47506:SF6">
    <property type="entry name" value="HTH-TYPE TRANSCRIPTIONAL REPRESSOR NEMR"/>
    <property type="match status" value="1"/>
</dbReference>
<keyword evidence="1" id="KW-0805">Transcription regulation</keyword>
<dbReference type="Pfam" id="PF00440">
    <property type="entry name" value="TetR_N"/>
    <property type="match status" value="1"/>
</dbReference>
<keyword evidence="8" id="KW-1185">Reference proteome</keyword>
<evidence type="ECO:0000256" key="4">
    <source>
        <dbReference type="PROSITE-ProRule" id="PRU00335"/>
    </source>
</evidence>
<organism evidence="7 8">
    <name type="scientific">Methylobacterium symbioticum</name>
    <dbReference type="NCBI Taxonomy" id="2584084"/>
    <lineage>
        <taxon>Bacteria</taxon>
        <taxon>Pseudomonadati</taxon>
        <taxon>Pseudomonadota</taxon>
        <taxon>Alphaproteobacteria</taxon>
        <taxon>Hyphomicrobiales</taxon>
        <taxon>Methylobacteriaceae</taxon>
        <taxon>Methylobacterium</taxon>
    </lineage>
</organism>
<dbReference type="Proteomes" id="UP000410984">
    <property type="component" value="Unassembled WGS sequence"/>
</dbReference>
<dbReference type="Pfam" id="PF16925">
    <property type="entry name" value="TetR_C_13"/>
    <property type="match status" value="1"/>
</dbReference>
<dbReference type="InterPro" id="IPR009057">
    <property type="entry name" value="Homeodomain-like_sf"/>
</dbReference>
<accession>A0A509EF37</accession>
<dbReference type="PANTHER" id="PTHR47506">
    <property type="entry name" value="TRANSCRIPTIONAL REGULATORY PROTEIN"/>
    <property type="match status" value="1"/>
</dbReference>
<dbReference type="RefSeq" id="WP_142584053.1">
    <property type="nucleotide sequence ID" value="NZ_CABFPH010000049.1"/>
</dbReference>
<dbReference type="SUPFAM" id="SSF46689">
    <property type="entry name" value="Homeodomain-like"/>
    <property type="match status" value="1"/>
</dbReference>
<evidence type="ECO:0000256" key="1">
    <source>
        <dbReference type="ARBA" id="ARBA00023015"/>
    </source>
</evidence>
<keyword evidence="2 4" id="KW-0238">DNA-binding</keyword>
<dbReference type="InterPro" id="IPR011075">
    <property type="entry name" value="TetR_C"/>
</dbReference>
<dbReference type="GO" id="GO:0003677">
    <property type="term" value="F:DNA binding"/>
    <property type="evidence" value="ECO:0007669"/>
    <property type="project" value="UniProtKB-UniRule"/>
</dbReference>
<reference evidence="7 8" key="1">
    <citation type="submission" date="2019-06" db="EMBL/GenBank/DDBJ databases">
        <authorList>
            <person name="Rodrigo-Torres L."/>
            <person name="Arahal R. D."/>
            <person name="Lucena T."/>
        </authorList>
    </citation>
    <scope>NUCLEOTIDE SEQUENCE [LARGE SCALE GENOMIC DNA]</scope>
    <source>
        <strain evidence="7 8">SB0023/3</strain>
    </source>
</reference>
<feature type="DNA-binding region" description="H-T-H motif" evidence="4">
    <location>
        <begin position="48"/>
        <end position="67"/>
    </location>
</feature>
<dbReference type="InterPro" id="IPR001647">
    <property type="entry name" value="HTH_TetR"/>
</dbReference>
<evidence type="ECO:0000256" key="5">
    <source>
        <dbReference type="SAM" id="MobiDB-lite"/>
    </source>
</evidence>
<proteinExistence type="predicted"/>